<dbReference type="RefSeq" id="XP_014146964.1">
    <property type="nucleotide sequence ID" value="XM_014291489.1"/>
</dbReference>
<dbReference type="AlphaFoldDB" id="A0A0L0F8N2"/>
<gene>
    <name evidence="2" type="ORF">SARC_14378</name>
</gene>
<evidence type="ECO:0000256" key="1">
    <source>
        <dbReference type="SAM" id="MobiDB-lite"/>
    </source>
</evidence>
<dbReference type="GeneID" id="25914882"/>
<accession>A0A0L0F8N2</accession>
<keyword evidence="3" id="KW-1185">Reference proteome</keyword>
<dbReference type="EMBL" id="KQ246140">
    <property type="protein sequence ID" value="KNC73062.1"/>
    <property type="molecule type" value="Genomic_DNA"/>
</dbReference>
<name>A0A0L0F8N2_9EUKA</name>
<evidence type="ECO:0000313" key="2">
    <source>
        <dbReference type="EMBL" id="KNC73062.1"/>
    </source>
</evidence>
<feature type="region of interest" description="Disordered" evidence="1">
    <location>
        <begin position="135"/>
        <end position="212"/>
    </location>
</feature>
<evidence type="ECO:0000313" key="3">
    <source>
        <dbReference type="Proteomes" id="UP000054560"/>
    </source>
</evidence>
<feature type="non-terminal residue" evidence="2">
    <location>
        <position position="1"/>
    </location>
</feature>
<feature type="compositionally biased region" description="Polar residues" evidence="1">
    <location>
        <begin position="182"/>
        <end position="201"/>
    </location>
</feature>
<proteinExistence type="predicted"/>
<organism evidence="2 3">
    <name type="scientific">Sphaeroforma arctica JP610</name>
    <dbReference type="NCBI Taxonomy" id="667725"/>
    <lineage>
        <taxon>Eukaryota</taxon>
        <taxon>Ichthyosporea</taxon>
        <taxon>Ichthyophonida</taxon>
        <taxon>Sphaeroforma</taxon>
    </lineage>
</organism>
<sequence>ASVLGGFVFSASALSSTASSVNRSALHGKRRLNSLTPAAERKRRDLTAFDFDEDELDQSILFRRQIIEKNQNKGVTPQIRLQESMIRGQPQGVTANKSTPTQHTAGAAVPLLQQPARPPAAPPNQMLATAAGVSTLATSNQMPGIVDKNRTESPDREHEPSVSKKPSTNQLDFAFNMRVFSSDESSSNDDGALSDGSTELNRQAHLMLNDSP</sequence>
<feature type="compositionally biased region" description="Basic and acidic residues" evidence="1">
    <location>
        <begin position="147"/>
        <end position="162"/>
    </location>
</feature>
<protein>
    <submittedName>
        <fullName evidence="2">Uncharacterized protein</fullName>
    </submittedName>
</protein>
<reference evidence="2 3" key="1">
    <citation type="submission" date="2011-02" db="EMBL/GenBank/DDBJ databases">
        <title>The Genome Sequence of Sphaeroforma arctica JP610.</title>
        <authorList>
            <consortium name="The Broad Institute Genome Sequencing Platform"/>
            <person name="Russ C."/>
            <person name="Cuomo C."/>
            <person name="Young S.K."/>
            <person name="Zeng Q."/>
            <person name="Gargeya S."/>
            <person name="Alvarado L."/>
            <person name="Berlin A."/>
            <person name="Chapman S.B."/>
            <person name="Chen Z."/>
            <person name="Freedman E."/>
            <person name="Gellesch M."/>
            <person name="Goldberg J."/>
            <person name="Griggs A."/>
            <person name="Gujja S."/>
            <person name="Heilman E."/>
            <person name="Heiman D."/>
            <person name="Howarth C."/>
            <person name="Mehta T."/>
            <person name="Neiman D."/>
            <person name="Pearson M."/>
            <person name="Roberts A."/>
            <person name="Saif S."/>
            <person name="Shea T."/>
            <person name="Shenoy N."/>
            <person name="Sisk P."/>
            <person name="Stolte C."/>
            <person name="Sykes S."/>
            <person name="White J."/>
            <person name="Yandava C."/>
            <person name="Burger G."/>
            <person name="Gray M.W."/>
            <person name="Holland P.W.H."/>
            <person name="King N."/>
            <person name="Lang F.B.F."/>
            <person name="Roger A.J."/>
            <person name="Ruiz-Trillo I."/>
            <person name="Haas B."/>
            <person name="Nusbaum C."/>
            <person name="Birren B."/>
        </authorList>
    </citation>
    <scope>NUCLEOTIDE SEQUENCE [LARGE SCALE GENOMIC DNA]</scope>
    <source>
        <strain evidence="2 3">JP610</strain>
    </source>
</reference>
<dbReference type="Proteomes" id="UP000054560">
    <property type="component" value="Unassembled WGS sequence"/>
</dbReference>